<accession>A0A7L4YRE2</accession>
<evidence type="ECO:0000313" key="2">
    <source>
        <dbReference type="Proteomes" id="UP000463857"/>
    </source>
</evidence>
<dbReference type="InterPro" id="IPR029063">
    <property type="entry name" value="SAM-dependent_MTases_sf"/>
</dbReference>
<keyword evidence="2" id="KW-1185">Reference proteome</keyword>
<gene>
    <name evidence="1" type="ORF">EK0264_15095</name>
</gene>
<dbReference type="SUPFAM" id="SSF53335">
    <property type="entry name" value="S-adenosyl-L-methionine-dependent methyltransferases"/>
    <property type="match status" value="1"/>
</dbReference>
<keyword evidence="1" id="KW-0808">Transferase</keyword>
<dbReference type="InParanoid" id="A0A7L4YRE2"/>
<dbReference type="OrthoDB" id="9816424at2"/>
<reference evidence="1 2" key="1">
    <citation type="journal article" date="2018" name="Int. J. Syst. Evol. Microbiol.">
        <title>Epidermidibacterium keratini gen. nov., sp. nov., a member of the family Sporichthyaceae, isolated from keratin epidermis.</title>
        <authorList>
            <person name="Lee D.G."/>
            <person name="Trujillo M.E."/>
            <person name="Kang S."/>
            <person name="Nam J.J."/>
            <person name="Kim Y.J."/>
        </authorList>
    </citation>
    <scope>NUCLEOTIDE SEQUENCE [LARGE SCALE GENOMIC DNA]</scope>
    <source>
        <strain evidence="1 2">EPI-7</strain>
    </source>
</reference>
<dbReference type="GO" id="GO:0008168">
    <property type="term" value="F:methyltransferase activity"/>
    <property type="evidence" value="ECO:0007669"/>
    <property type="project" value="UniProtKB-KW"/>
</dbReference>
<dbReference type="EMBL" id="CP047156">
    <property type="protein sequence ID" value="QHC01484.1"/>
    <property type="molecule type" value="Genomic_DNA"/>
</dbReference>
<organism evidence="1 2">
    <name type="scientific">Epidermidibacterium keratini</name>
    <dbReference type="NCBI Taxonomy" id="1891644"/>
    <lineage>
        <taxon>Bacteria</taxon>
        <taxon>Bacillati</taxon>
        <taxon>Actinomycetota</taxon>
        <taxon>Actinomycetes</taxon>
        <taxon>Sporichthyales</taxon>
        <taxon>Sporichthyaceae</taxon>
        <taxon>Epidermidibacterium</taxon>
    </lineage>
</organism>
<dbReference type="KEGG" id="eke:EK0264_15095"/>
<keyword evidence="1" id="KW-0489">Methyltransferase</keyword>
<name>A0A7L4YRE2_9ACTN</name>
<proteinExistence type="predicted"/>
<dbReference type="GO" id="GO:0032259">
    <property type="term" value="P:methylation"/>
    <property type="evidence" value="ECO:0007669"/>
    <property type="project" value="UniProtKB-KW"/>
</dbReference>
<evidence type="ECO:0000313" key="1">
    <source>
        <dbReference type="EMBL" id="QHC01484.1"/>
    </source>
</evidence>
<sequence>MSLWSQFIEHDGRGVQKWSQYFAAYENHLARFEGRPVRLLEIGVNRGGSLQLWKKYLGPRAIIVGLDIDPACKQVEEPQIHVRIGSQTDTALLQSIDDEFGPFDVVLDDGSHQNAHQIATMEFLYPRMSPTGVYLVEDVHTSYMERYAGGLHREGTFIERAKHLIDELHADYAGEALAPSAFTRSTTSLHFYDSVVAFERAPHPQAVSVDRGHPPLNRK</sequence>
<dbReference type="Proteomes" id="UP000463857">
    <property type="component" value="Chromosome"/>
</dbReference>
<dbReference type="Gene3D" id="3.40.50.150">
    <property type="entry name" value="Vaccinia Virus protein VP39"/>
    <property type="match status" value="1"/>
</dbReference>
<dbReference type="AlphaFoldDB" id="A0A7L4YRE2"/>
<dbReference type="CDD" id="cd02440">
    <property type="entry name" value="AdoMet_MTases"/>
    <property type="match status" value="1"/>
</dbReference>
<dbReference type="RefSeq" id="WP_159546619.1">
    <property type="nucleotide sequence ID" value="NZ_CP047156.1"/>
</dbReference>
<dbReference type="Pfam" id="PF13578">
    <property type="entry name" value="Methyltransf_24"/>
    <property type="match status" value="1"/>
</dbReference>
<protein>
    <submittedName>
        <fullName evidence="1">Class I SAM-dependent methyltransferase</fullName>
    </submittedName>
</protein>